<dbReference type="SUPFAM" id="SSF46689">
    <property type="entry name" value="Homeodomain-like"/>
    <property type="match status" value="1"/>
</dbReference>
<dbReference type="GO" id="GO:0046677">
    <property type="term" value="P:response to antibiotic"/>
    <property type="evidence" value="ECO:0007669"/>
    <property type="project" value="InterPro"/>
</dbReference>
<evidence type="ECO:0000256" key="4">
    <source>
        <dbReference type="ARBA" id="ARBA00023163"/>
    </source>
</evidence>
<feature type="DNA-binding region" description="H-T-H motif" evidence="5">
    <location>
        <begin position="25"/>
        <end position="44"/>
    </location>
</feature>
<dbReference type="PROSITE" id="PS50977">
    <property type="entry name" value="HTH_TETR_2"/>
    <property type="match status" value="1"/>
</dbReference>
<evidence type="ECO:0000259" key="6">
    <source>
        <dbReference type="PROSITE" id="PS50977"/>
    </source>
</evidence>
<dbReference type="Pfam" id="PF02909">
    <property type="entry name" value="TetR_C_1"/>
    <property type="match status" value="1"/>
</dbReference>
<dbReference type="SUPFAM" id="SSF48498">
    <property type="entry name" value="Tetracyclin repressor-like, C-terminal domain"/>
    <property type="match status" value="1"/>
</dbReference>
<keyword evidence="8" id="KW-1185">Reference proteome</keyword>
<dbReference type="InterPro" id="IPR009057">
    <property type="entry name" value="Homeodomain-like_sf"/>
</dbReference>
<dbReference type="Proteomes" id="UP000656804">
    <property type="component" value="Unassembled WGS sequence"/>
</dbReference>
<dbReference type="InterPro" id="IPR036271">
    <property type="entry name" value="Tet_transcr_reg_TetR-rel_C_sf"/>
</dbReference>
<dbReference type="PRINTS" id="PR00400">
    <property type="entry name" value="TETREPRESSOR"/>
</dbReference>
<name>A0A930UXV0_9ACTN</name>
<gene>
    <name evidence="7" type="ORF">ISG29_01745</name>
</gene>
<dbReference type="RefSeq" id="WP_194501629.1">
    <property type="nucleotide sequence ID" value="NZ_JADIVZ010000001.1"/>
</dbReference>
<dbReference type="Pfam" id="PF00440">
    <property type="entry name" value="TetR_N"/>
    <property type="match status" value="1"/>
</dbReference>
<comment type="caution">
    <text evidence="7">The sequence shown here is derived from an EMBL/GenBank/DDBJ whole genome shotgun (WGS) entry which is preliminary data.</text>
</comment>
<accession>A0A930UXV0</accession>
<dbReference type="AlphaFoldDB" id="A0A930UXV0"/>
<keyword evidence="1" id="KW-0678">Repressor</keyword>
<organism evidence="7 8">
    <name type="scientific">Nocardioides acrostichi</name>
    <dbReference type="NCBI Taxonomy" id="2784339"/>
    <lineage>
        <taxon>Bacteria</taxon>
        <taxon>Bacillati</taxon>
        <taxon>Actinomycetota</taxon>
        <taxon>Actinomycetes</taxon>
        <taxon>Propionibacteriales</taxon>
        <taxon>Nocardioidaceae</taxon>
        <taxon>Nocardioides</taxon>
    </lineage>
</organism>
<dbReference type="EMBL" id="JADIVZ010000001">
    <property type="protein sequence ID" value="MBF4160394.1"/>
    <property type="molecule type" value="Genomic_DNA"/>
</dbReference>
<keyword evidence="3 5" id="KW-0238">DNA-binding</keyword>
<dbReference type="GO" id="GO:0003677">
    <property type="term" value="F:DNA binding"/>
    <property type="evidence" value="ECO:0007669"/>
    <property type="project" value="UniProtKB-UniRule"/>
</dbReference>
<evidence type="ECO:0000256" key="5">
    <source>
        <dbReference type="PROSITE-ProRule" id="PRU00335"/>
    </source>
</evidence>
<evidence type="ECO:0000313" key="8">
    <source>
        <dbReference type="Proteomes" id="UP000656804"/>
    </source>
</evidence>
<sequence length="190" mass="20032">MSHTRDDVVRMALRVLDEYGLADLSMRRLAAELDVRPSALYHHVANKQTLLALVADELLRRTFRPALPADADWRATLVSTARALRESMLAYRDGAELVSTVVAFGLGAAAPHDALVEALGDAALPASLVRTAAGTVLHYVLGHTLAEQTHLQADAAGALGDAPPARPSDFAEGLALIVDGIGVRLSGRAG</sequence>
<dbReference type="InterPro" id="IPR004111">
    <property type="entry name" value="Repressor_TetR_C"/>
</dbReference>
<keyword evidence="4" id="KW-0804">Transcription</keyword>
<dbReference type="Gene3D" id="1.10.357.10">
    <property type="entry name" value="Tetracycline Repressor, domain 2"/>
    <property type="match status" value="1"/>
</dbReference>
<evidence type="ECO:0000256" key="1">
    <source>
        <dbReference type="ARBA" id="ARBA00022491"/>
    </source>
</evidence>
<protein>
    <submittedName>
        <fullName evidence="7">TetR/AcrR family transcriptional regulator C-terminal domain-containing protein</fullName>
    </submittedName>
</protein>
<proteinExistence type="predicted"/>
<dbReference type="GO" id="GO:0045892">
    <property type="term" value="P:negative regulation of DNA-templated transcription"/>
    <property type="evidence" value="ECO:0007669"/>
    <property type="project" value="InterPro"/>
</dbReference>
<feature type="domain" description="HTH tetR-type" evidence="6">
    <location>
        <begin position="2"/>
        <end position="62"/>
    </location>
</feature>
<evidence type="ECO:0000313" key="7">
    <source>
        <dbReference type="EMBL" id="MBF4160394.1"/>
    </source>
</evidence>
<keyword evidence="2" id="KW-0805">Transcription regulation</keyword>
<evidence type="ECO:0000256" key="3">
    <source>
        <dbReference type="ARBA" id="ARBA00023125"/>
    </source>
</evidence>
<dbReference type="Gene3D" id="1.10.10.60">
    <property type="entry name" value="Homeodomain-like"/>
    <property type="match status" value="1"/>
</dbReference>
<dbReference type="InterPro" id="IPR001647">
    <property type="entry name" value="HTH_TetR"/>
</dbReference>
<evidence type="ECO:0000256" key="2">
    <source>
        <dbReference type="ARBA" id="ARBA00023015"/>
    </source>
</evidence>
<dbReference type="InterPro" id="IPR003012">
    <property type="entry name" value="Tet_transcr_reg_TetR"/>
</dbReference>
<reference evidence="7" key="1">
    <citation type="submission" date="2020-11" db="EMBL/GenBank/DDBJ databases">
        <title>Nocardioides sp. CBS4Y-1, whole genome shotgun sequence.</title>
        <authorList>
            <person name="Tuo L."/>
        </authorList>
    </citation>
    <scope>NUCLEOTIDE SEQUENCE</scope>
    <source>
        <strain evidence="7">CBS4Y-1</strain>
    </source>
</reference>